<dbReference type="GO" id="GO:0003677">
    <property type="term" value="F:DNA binding"/>
    <property type="evidence" value="ECO:0007669"/>
    <property type="project" value="InterPro"/>
</dbReference>
<evidence type="ECO:0000256" key="9">
    <source>
        <dbReference type="ARBA" id="ARBA00022840"/>
    </source>
</evidence>
<evidence type="ECO:0000256" key="8">
    <source>
        <dbReference type="ARBA" id="ARBA00022833"/>
    </source>
</evidence>
<feature type="domain" description="AAA+ ATPase" evidence="13">
    <location>
        <begin position="9"/>
        <end position="157"/>
    </location>
</feature>
<evidence type="ECO:0000256" key="6">
    <source>
        <dbReference type="ARBA" id="ARBA00022723"/>
    </source>
</evidence>
<feature type="compositionally biased region" description="Low complexity" evidence="12">
    <location>
        <begin position="394"/>
        <end position="403"/>
    </location>
</feature>
<evidence type="ECO:0000256" key="5">
    <source>
        <dbReference type="ARBA" id="ARBA00022705"/>
    </source>
</evidence>
<dbReference type="SUPFAM" id="SSF52540">
    <property type="entry name" value="P-loop containing nucleoside triphosphate hydrolases"/>
    <property type="match status" value="1"/>
</dbReference>
<dbReference type="GO" id="GO:0009360">
    <property type="term" value="C:DNA polymerase III complex"/>
    <property type="evidence" value="ECO:0007669"/>
    <property type="project" value="InterPro"/>
</dbReference>
<keyword evidence="10" id="KW-0239">DNA-directed DNA polymerase</keyword>
<keyword evidence="15" id="KW-1185">Reference proteome</keyword>
<feature type="compositionally biased region" description="Low complexity" evidence="12">
    <location>
        <begin position="369"/>
        <end position="383"/>
    </location>
</feature>
<dbReference type="Pfam" id="PF22608">
    <property type="entry name" value="DNAX_ATPase_lid"/>
    <property type="match status" value="1"/>
</dbReference>
<feature type="compositionally biased region" description="Basic and acidic residues" evidence="12">
    <location>
        <begin position="922"/>
        <end position="933"/>
    </location>
</feature>
<evidence type="ECO:0000256" key="3">
    <source>
        <dbReference type="ARBA" id="ARBA00022679"/>
    </source>
</evidence>
<dbReference type="InterPro" id="IPR012763">
    <property type="entry name" value="DNA_pol_III_sug/sutau_N"/>
</dbReference>
<name>A0A0V8IGQ7_9MICC</name>
<evidence type="ECO:0000256" key="11">
    <source>
        <dbReference type="ARBA" id="ARBA00049244"/>
    </source>
</evidence>
<evidence type="ECO:0000256" key="4">
    <source>
        <dbReference type="ARBA" id="ARBA00022695"/>
    </source>
</evidence>
<dbReference type="GO" id="GO:0003887">
    <property type="term" value="F:DNA-directed DNA polymerase activity"/>
    <property type="evidence" value="ECO:0007669"/>
    <property type="project" value="UniProtKB-KW"/>
</dbReference>
<comment type="catalytic activity">
    <reaction evidence="11">
        <text>DNA(n) + a 2'-deoxyribonucleoside 5'-triphosphate = DNA(n+1) + diphosphate</text>
        <dbReference type="Rhea" id="RHEA:22508"/>
        <dbReference type="Rhea" id="RHEA-COMP:17339"/>
        <dbReference type="Rhea" id="RHEA-COMP:17340"/>
        <dbReference type="ChEBI" id="CHEBI:33019"/>
        <dbReference type="ChEBI" id="CHEBI:61560"/>
        <dbReference type="ChEBI" id="CHEBI:173112"/>
        <dbReference type="EC" id="2.7.7.7"/>
    </reaction>
</comment>
<dbReference type="InterPro" id="IPR022754">
    <property type="entry name" value="DNA_pol_III_gamma-3"/>
</dbReference>
<dbReference type="PANTHER" id="PTHR11669">
    <property type="entry name" value="REPLICATION FACTOR C / DNA POLYMERASE III GAMMA-TAU SUBUNIT"/>
    <property type="match status" value="1"/>
</dbReference>
<feature type="compositionally biased region" description="Low complexity" evidence="12">
    <location>
        <begin position="1033"/>
        <end position="1060"/>
    </location>
</feature>
<feature type="compositionally biased region" description="Pro residues" evidence="12">
    <location>
        <begin position="384"/>
        <end position="393"/>
    </location>
</feature>
<gene>
    <name evidence="14" type="ORF">AS031_14775</name>
</gene>
<feature type="compositionally biased region" description="Gly residues" evidence="12">
    <location>
        <begin position="750"/>
        <end position="759"/>
    </location>
</feature>
<feature type="compositionally biased region" description="Low complexity" evidence="12">
    <location>
        <begin position="470"/>
        <end position="487"/>
    </location>
</feature>
<dbReference type="InterPro" id="IPR003593">
    <property type="entry name" value="AAA+_ATPase"/>
</dbReference>
<feature type="compositionally biased region" description="Low complexity" evidence="12">
    <location>
        <begin position="966"/>
        <end position="985"/>
    </location>
</feature>
<evidence type="ECO:0000313" key="15">
    <source>
        <dbReference type="Proteomes" id="UP000053199"/>
    </source>
</evidence>
<comment type="similarity">
    <text evidence="1">Belongs to the DnaX/STICHEL family.</text>
</comment>
<evidence type="ECO:0000256" key="10">
    <source>
        <dbReference type="ARBA" id="ARBA00022932"/>
    </source>
</evidence>
<reference evidence="14 15" key="1">
    <citation type="journal article" date="2014" name="Arch. Microbiol.">
        <title>Arthrobacter enclensis sp. nov., isolated from sediment sample.</title>
        <authorList>
            <person name="Dastager S.G."/>
            <person name="Liu Q."/>
            <person name="Tang S.K."/>
            <person name="Krishnamurthi S."/>
            <person name="Lee J.C."/>
            <person name="Li W.J."/>
        </authorList>
    </citation>
    <scope>NUCLEOTIDE SEQUENCE [LARGE SCALE GENOMIC DNA]</scope>
    <source>
        <strain evidence="14 15">NIO-1008</strain>
    </source>
</reference>
<feature type="compositionally biased region" description="Low complexity" evidence="12">
    <location>
        <begin position="767"/>
        <end position="787"/>
    </location>
</feature>
<accession>A0A0V8IGQ7</accession>
<keyword evidence="7" id="KW-0547">Nucleotide-binding</keyword>
<comment type="caution">
    <text evidence="14">The sequence shown here is derived from an EMBL/GenBank/DDBJ whole genome shotgun (WGS) entry which is preliminary data.</text>
</comment>
<dbReference type="SUPFAM" id="SSF48019">
    <property type="entry name" value="post-AAA+ oligomerization domain-like"/>
    <property type="match status" value="1"/>
</dbReference>
<dbReference type="InterPro" id="IPR008921">
    <property type="entry name" value="DNA_pol3_clamp-load_cplx_C"/>
</dbReference>
<evidence type="ECO:0000256" key="12">
    <source>
        <dbReference type="SAM" id="MobiDB-lite"/>
    </source>
</evidence>
<feature type="region of interest" description="Disordered" evidence="12">
    <location>
        <begin position="369"/>
        <end position="577"/>
    </location>
</feature>
<evidence type="ECO:0000256" key="1">
    <source>
        <dbReference type="ARBA" id="ARBA00006360"/>
    </source>
</evidence>
<dbReference type="Proteomes" id="UP000053199">
    <property type="component" value="Unassembled WGS sequence"/>
</dbReference>
<dbReference type="AlphaFoldDB" id="A0A0V8IGQ7"/>
<feature type="compositionally biased region" description="Polar residues" evidence="12">
    <location>
        <begin position="869"/>
        <end position="897"/>
    </location>
</feature>
<keyword evidence="4" id="KW-0548">Nucleotidyltransferase</keyword>
<feature type="compositionally biased region" description="Low complexity" evidence="12">
    <location>
        <begin position="1103"/>
        <end position="1112"/>
    </location>
</feature>
<feature type="compositionally biased region" description="Low complexity" evidence="12">
    <location>
        <begin position="539"/>
        <end position="569"/>
    </location>
</feature>
<dbReference type="GO" id="GO:0006261">
    <property type="term" value="P:DNA-templated DNA replication"/>
    <property type="evidence" value="ECO:0007669"/>
    <property type="project" value="TreeGrafter"/>
</dbReference>
<dbReference type="CDD" id="cd18137">
    <property type="entry name" value="HLD_clamp_pol_III_gamma_tau"/>
    <property type="match status" value="1"/>
</dbReference>
<dbReference type="InterPro" id="IPR050238">
    <property type="entry name" value="DNA_Rep/Repair_Clamp_Loader"/>
</dbReference>
<dbReference type="PANTHER" id="PTHR11669:SF0">
    <property type="entry name" value="PROTEIN STICHEL-LIKE 2"/>
    <property type="match status" value="1"/>
</dbReference>
<dbReference type="CDD" id="cd00009">
    <property type="entry name" value="AAA"/>
    <property type="match status" value="1"/>
</dbReference>
<feature type="compositionally biased region" description="Polar residues" evidence="12">
    <location>
        <begin position="404"/>
        <end position="416"/>
    </location>
</feature>
<evidence type="ECO:0000313" key="14">
    <source>
        <dbReference type="EMBL" id="KSU73943.1"/>
    </source>
</evidence>
<protein>
    <recommendedName>
        <fullName evidence="2">DNA-directed DNA polymerase</fullName>
        <ecNumber evidence="2">2.7.7.7</ecNumber>
    </recommendedName>
</protein>
<proteinExistence type="inferred from homology"/>
<organism evidence="14 15">
    <name type="scientific">Pseudarthrobacter enclensis</name>
    <dbReference type="NCBI Taxonomy" id="993070"/>
    <lineage>
        <taxon>Bacteria</taxon>
        <taxon>Bacillati</taxon>
        <taxon>Actinomycetota</taxon>
        <taxon>Actinomycetes</taxon>
        <taxon>Micrococcales</taxon>
        <taxon>Micrococcaceae</taxon>
        <taxon>Pseudarthrobacter</taxon>
    </lineage>
</organism>
<dbReference type="EMBL" id="LNQM01000007">
    <property type="protein sequence ID" value="KSU73943.1"/>
    <property type="molecule type" value="Genomic_DNA"/>
</dbReference>
<dbReference type="Gene3D" id="3.40.50.300">
    <property type="entry name" value="P-loop containing nucleotide triphosphate hydrolases"/>
    <property type="match status" value="1"/>
</dbReference>
<feature type="compositionally biased region" description="Polar residues" evidence="12">
    <location>
        <begin position="512"/>
        <end position="536"/>
    </location>
</feature>
<dbReference type="NCBIfam" id="NF005846">
    <property type="entry name" value="PRK07764.1-6"/>
    <property type="match status" value="1"/>
</dbReference>
<dbReference type="GO" id="GO:0005524">
    <property type="term" value="F:ATP binding"/>
    <property type="evidence" value="ECO:0007669"/>
    <property type="project" value="UniProtKB-KW"/>
</dbReference>
<keyword evidence="9" id="KW-0067">ATP-binding</keyword>
<dbReference type="Gene3D" id="1.20.272.10">
    <property type="match status" value="1"/>
</dbReference>
<dbReference type="Pfam" id="PF12169">
    <property type="entry name" value="DNA_pol3_gamma3"/>
    <property type="match status" value="1"/>
</dbReference>
<dbReference type="SMART" id="SM00382">
    <property type="entry name" value="AAA"/>
    <property type="match status" value="1"/>
</dbReference>
<keyword evidence="8" id="KW-0862">Zinc</keyword>
<dbReference type="GO" id="GO:0046872">
    <property type="term" value="F:metal ion binding"/>
    <property type="evidence" value="ECO:0007669"/>
    <property type="project" value="UniProtKB-KW"/>
</dbReference>
<dbReference type="Gene3D" id="1.10.8.60">
    <property type="match status" value="1"/>
</dbReference>
<dbReference type="EC" id="2.7.7.7" evidence="2"/>
<feature type="region of interest" description="Disordered" evidence="12">
    <location>
        <begin position="701"/>
        <end position="1112"/>
    </location>
</feature>
<dbReference type="InterPro" id="IPR045085">
    <property type="entry name" value="HLD_clamp_pol_III_gamma_tau"/>
</dbReference>
<keyword evidence="5" id="KW-0235">DNA replication</keyword>
<keyword evidence="3" id="KW-0808">Transferase</keyword>
<feature type="compositionally biased region" description="Low complexity" evidence="12">
    <location>
        <begin position="798"/>
        <end position="812"/>
    </location>
</feature>
<keyword evidence="6" id="KW-0479">Metal-binding</keyword>
<dbReference type="InterPro" id="IPR027417">
    <property type="entry name" value="P-loop_NTPase"/>
</dbReference>
<dbReference type="FunFam" id="1.20.272.10:FF:000003">
    <property type="entry name" value="DNA polymerase III subunit gamma/tau"/>
    <property type="match status" value="1"/>
</dbReference>
<sequence>MTALRKNRVNHAYLFSGPRGCGKTTSARILARCLNCEQGPTDTPCGVCPSCVELARGGSGSLDVIEIDAASHGGVDDARDLRERATFAPVRDRYKIFIIDEAHMVTSAGFNALLKIVEEPPEHIKFIFATTEPDKVIGTIRSRTHHYPFRLVPPEPLMAYLEQLCGQENVPVAPGVLSLVIRAGGGSVRDSLSVLDQLMAGAGPNGLDYELAVALLGYTHASLLDDVVEAVAASDAATVFRAVDRVIQTGHDPRRFVEDLLERFRDLIIVQAMPESAQAILRGMPADQIARLQNQAHSLGAAELSRAADVTNTALTEMTGATSPRLHLELLCARILLPGSDQNERGMAARIERVERRLNYAGNDVGAPAGQGVAPAPGAAPVAAPAPIPPSSTPLPAAADPSSGQAPSSRVPSVQESGPRPGLGQDNAGGHGPASAADPAAVSGDRPPMAAPRVSTNDWPVEQGNGRPNSSRTGTPGAAGTSPAQAPSQPPVPPAAAHPATQEQSPEAAGTHGQSAPVTSQPQPEANASRESTRTPADTGAAASGPARTAPAGNSAAETPSAGPASVPATPAPAGPAGVGDVEVLRRAWPDVLQTLSRIKRSTWALVEPNAQVSAYDGTVLTLSFTTAGLAGAFGRADHSDNLRQAIHKTVGIDCQINAVAAGAGRASAEPNPKAPVSKAATASSADVAWGLAPAPVAAQAAGTGSAPARGDGPSGQGDQPVAGRPGSLTMAASGHGVSESDRREDSGLPGSGGAGSRGSGRLMKDGSGVPAVAAGPMGPAGSAATGEAGQGTGYGAPGQSSTGPGTTVQGTTGQGATGQVATGRGGVGQAPDSYPDLAGDYSYSDDDWGPPRDEDAPPLEEEPPMDWTPSNSANPTRPANASGPANQSSHARGTVTSSAPAAPSAQRPETSGPAPAAQHPDSQRPDSQRPDSHSGAPHDPWTRAVEQAPGVWVVGTESNVDKKPAASGSGAASEGTSAATGGTAVPHYEPATAQIPPSIPVTAAAGQARNPDPAGAPSRGGTTAPAVAREYAMATVAPAQAPAPASSPAGATTSAPAPARVQSPVQSPAEAPRESSPGPAASARQSLYQRLSNSPEAEAGRSKAPARAATAAVTYVQDIPSADDETIEESGVFGRAAVERILGGKLIEERSADGSPIAPRY</sequence>
<evidence type="ECO:0000259" key="13">
    <source>
        <dbReference type="SMART" id="SM00382"/>
    </source>
</evidence>
<feature type="compositionally biased region" description="Polar residues" evidence="12">
    <location>
        <begin position="1084"/>
        <end position="1096"/>
    </location>
</feature>
<evidence type="ECO:0000256" key="2">
    <source>
        <dbReference type="ARBA" id="ARBA00012417"/>
    </source>
</evidence>
<evidence type="ECO:0000256" key="7">
    <source>
        <dbReference type="ARBA" id="ARBA00022741"/>
    </source>
</evidence>
<dbReference type="NCBIfam" id="TIGR02397">
    <property type="entry name" value="dnaX_nterm"/>
    <property type="match status" value="1"/>
</dbReference>
<dbReference type="Pfam" id="PF13177">
    <property type="entry name" value="DNA_pol3_delta2"/>
    <property type="match status" value="1"/>
</dbReference>
<dbReference type="STRING" id="993070.AS031_14775"/>